<dbReference type="InterPro" id="IPR052340">
    <property type="entry name" value="RNase_Y/CdgJ"/>
</dbReference>
<dbReference type="SUPFAM" id="SSF52172">
    <property type="entry name" value="CheY-like"/>
    <property type="match status" value="1"/>
</dbReference>
<dbReference type="SUPFAM" id="SSF109604">
    <property type="entry name" value="HD-domain/PDEase-like"/>
    <property type="match status" value="1"/>
</dbReference>
<dbReference type="AlphaFoldDB" id="A0A1M6XD01"/>
<dbReference type="CDD" id="cd17546">
    <property type="entry name" value="REC_hyHK_CKI1_RcsC-like"/>
    <property type="match status" value="1"/>
</dbReference>
<keyword evidence="5" id="KW-1185">Reference proteome</keyword>
<feature type="domain" description="HDOD" evidence="3">
    <location>
        <begin position="174"/>
        <end position="365"/>
    </location>
</feature>
<protein>
    <submittedName>
        <fullName evidence="4">HD-like signal output (HDOD) domain, no enzymatic activity</fullName>
    </submittedName>
</protein>
<dbReference type="InterPro" id="IPR001789">
    <property type="entry name" value="Sig_transdc_resp-reg_receiver"/>
</dbReference>
<accession>A0A1M6XD01</accession>
<dbReference type="Proteomes" id="UP000183994">
    <property type="component" value="Unassembled WGS sequence"/>
</dbReference>
<sequence length="435" mass="48089">MKSLKTLVVDDEEVSRLKLSAILEEMGECAVAGSGPEAIEAVRKALSKGSHFDLITMDVSMPLMDGIETVFEIRRLEQDAPLDAASKTKIMMITANNDRDCLITCVQAGCNDYLIKPFDPEKVFHRLRNLKLLNGENSMPGAGQAPKKQAPVHSEKVEIGKEVLKMFRSGETNFPSPPNVYKQFMTLIEAGADAGAIADLLKEDINISFHLISVSNSPVYRGVNDNRNLHQAISRLGLQLTRKYVDLLCNRTIFTTKNKTYERFMEKLWEHSVACAHAAQTIVEMTGMALELDAFTLGVLHDVGKMVLIQIVAEIDTKGKLPHNTNPQDVLSTLSAYHGPFGEAVLNKWEFPKEFGLIAKHHDDANCDGCDSKALPLIQLANLITKTIGMGYDAPMQIDLEHSEPAKHLYIDGKTMEAIQSKVKKLMSETQNALG</sequence>
<dbReference type="PANTHER" id="PTHR33525:SF3">
    <property type="entry name" value="RIBONUCLEASE Y"/>
    <property type="match status" value="1"/>
</dbReference>
<dbReference type="EMBL" id="FQZU01000042">
    <property type="protein sequence ID" value="SHL03675.1"/>
    <property type="molecule type" value="Genomic_DNA"/>
</dbReference>
<evidence type="ECO:0000313" key="4">
    <source>
        <dbReference type="EMBL" id="SHL03675.1"/>
    </source>
</evidence>
<proteinExistence type="predicted"/>
<feature type="domain" description="Response regulatory" evidence="2">
    <location>
        <begin position="5"/>
        <end position="131"/>
    </location>
</feature>
<organism evidence="4 5">
    <name type="scientific">Desulfatibacillum alkenivorans DSM 16219</name>
    <dbReference type="NCBI Taxonomy" id="1121393"/>
    <lineage>
        <taxon>Bacteria</taxon>
        <taxon>Pseudomonadati</taxon>
        <taxon>Thermodesulfobacteriota</taxon>
        <taxon>Desulfobacteria</taxon>
        <taxon>Desulfobacterales</taxon>
        <taxon>Desulfatibacillaceae</taxon>
        <taxon>Desulfatibacillum</taxon>
    </lineage>
</organism>
<dbReference type="OrthoDB" id="9803649at2"/>
<dbReference type="Pfam" id="PF08668">
    <property type="entry name" value="HDOD"/>
    <property type="match status" value="1"/>
</dbReference>
<feature type="modified residue" description="4-aspartylphosphate" evidence="1">
    <location>
        <position position="58"/>
    </location>
</feature>
<keyword evidence="1" id="KW-0597">Phosphoprotein</keyword>
<dbReference type="RefSeq" id="WP_073478501.1">
    <property type="nucleotide sequence ID" value="NZ_FQZU01000042.1"/>
</dbReference>
<dbReference type="InterPro" id="IPR011006">
    <property type="entry name" value="CheY-like_superfamily"/>
</dbReference>
<dbReference type="PANTHER" id="PTHR33525">
    <property type="match status" value="1"/>
</dbReference>
<dbReference type="InterPro" id="IPR013976">
    <property type="entry name" value="HDOD"/>
</dbReference>
<reference evidence="5" key="1">
    <citation type="submission" date="2016-11" db="EMBL/GenBank/DDBJ databases">
        <authorList>
            <person name="Varghese N."/>
            <person name="Submissions S."/>
        </authorList>
    </citation>
    <scope>NUCLEOTIDE SEQUENCE [LARGE SCALE GENOMIC DNA]</scope>
    <source>
        <strain evidence="5">DSM 16219</strain>
    </source>
</reference>
<gene>
    <name evidence="4" type="ORF">SAMN02745216_04510</name>
</gene>
<evidence type="ECO:0000259" key="2">
    <source>
        <dbReference type="PROSITE" id="PS50110"/>
    </source>
</evidence>
<dbReference type="PROSITE" id="PS50110">
    <property type="entry name" value="RESPONSE_REGULATORY"/>
    <property type="match status" value="1"/>
</dbReference>
<dbReference type="STRING" id="1121393.SAMN02745216_04510"/>
<evidence type="ECO:0000256" key="1">
    <source>
        <dbReference type="PROSITE-ProRule" id="PRU00169"/>
    </source>
</evidence>
<dbReference type="Pfam" id="PF00072">
    <property type="entry name" value="Response_reg"/>
    <property type="match status" value="1"/>
</dbReference>
<dbReference type="SMART" id="SM00448">
    <property type="entry name" value="REC"/>
    <property type="match status" value="1"/>
</dbReference>
<dbReference type="GO" id="GO:0000160">
    <property type="term" value="P:phosphorelay signal transduction system"/>
    <property type="evidence" value="ECO:0007669"/>
    <property type="project" value="InterPro"/>
</dbReference>
<name>A0A1M6XD01_9BACT</name>
<dbReference type="Gene3D" id="1.10.3210.10">
    <property type="entry name" value="Hypothetical protein af1432"/>
    <property type="match status" value="1"/>
</dbReference>
<dbReference type="Gene3D" id="3.40.50.2300">
    <property type="match status" value="1"/>
</dbReference>
<evidence type="ECO:0000259" key="3">
    <source>
        <dbReference type="PROSITE" id="PS51833"/>
    </source>
</evidence>
<dbReference type="PROSITE" id="PS51833">
    <property type="entry name" value="HDOD"/>
    <property type="match status" value="1"/>
</dbReference>
<evidence type="ECO:0000313" key="5">
    <source>
        <dbReference type="Proteomes" id="UP000183994"/>
    </source>
</evidence>